<dbReference type="AlphaFoldDB" id="A0A1X7U1T5"/>
<organism evidence="1">
    <name type="scientific">Amphimedon queenslandica</name>
    <name type="common">Sponge</name>
    <dbReference type="NCBI Taxonomy" id="400682"/>
    <lineage>
        <taxon>Eukaryota</taxon>
        <taxon>Metazoa</taxon>
        <taxon>Porifera</taxon>
        <taxon>Demospongiae</taxon>
        <taxon>Heteroscleromorpha</taxon>
        <taxon>Haplosclerida</taxon>
        <taxon>Niphatidae</taxon>
        <taxon>Amphimedon</taxon>
    </lineage>
</organism>
<evidence type="ECO:0000313" key="1">
    <source>
        <dbReference type="EnsemblMetazoa" id="Aqu2.1.21477_001"/>
    </source>
</evidence>
<sequence length="133" mass="14421">MLLKVNVYVSVQCSRLLHKLTTSYQPDCHISSGADNSISTITRTDTEWIGIANLSNGTVVFGAALNCFVYCRYKSGYTKLIVHDTSVAIADSYDLSNSMVPLCIGNRGGLLCSQCPPGYSVVYGSFECKQCSN</sequence>
<proteinExistence type="predicted"/>
<dbReference type="EnsemblMetazoa" id="Aqu2.1.21477_001">
    <property type="protein sequence ID" value="Aqu2.1.21477_001"/>
    <property type="gene ID" value="Aqu2.1.21477"/>
</dbReference>
<reference evidence="1" key="1">
    <citation type="submission" date="2017-05" db="UniProtKB">
        <authorList>
            <consortium name="EnsemblMetazoa"/>
        </authorList>
    </citation>
    <scope>IDENTIFICATION</scope>
</reference>
<accession>A0A1X7U1T5</accession>
<protein>
    <submittedName>
        <fullName evidence="1">Uncharacterized protein</fullName>
    </submittedName>
</protein>
<name>A0A1X7U1T5_AMPQE</name>
<dbReference type="InParanoid" id="A0A1X7U1T5"/>